<reference evidence="1 2" key="1">
    <citation type="submission" date="2018-03" db="EMBL/GenBank/DDBJ databases">
        <title>Genomic Encyclopedia of Archaeal and Bacterial Type Strains, Phase II (KMG-II): from individual species to whole genera.</title>
        <authorList>
            <person name="Goeker M."/>
        </authorList>
    </citation>
    <scope>NUCLEOTIDE SEQUENCE [LARGE SCALE GENOMIC DNA]</scope>
    <source>
        <strain evidence="1 2">DSM 100214</strain>
    </source>
</reference>
<protein>
    <submittedName>
        <fullName evidence="1">Uncharacterized protein</fullName>
    </submittedName>
</protein>
<proteinExistence type="predicted"/>
<keyword evidence="2" id="KW-1185">Reference proteome</keyword>
<evidence type="ECO:0000313" key="2">
    <source>
        <dbReference type="Proteomes" id="UP000247973"/>
    </source>
</evidence>
<dbReference type="AlphaFoldDB" id="A0A2V3PJW9"/>
<accession>A0A2V3PJW9</accession>
<name>A0A2V3PJW9_9BACT</name>
<evidence type="ECO:0000313" key="1">
    <source>
        <dbReference type="EMBL" id="PXV58790.1"/>
    </source>
</evidence>
<organism evidence="1 2">
    <name type="scientific">Dysgonomonas alginatilytica</name>
    <dbReference type="NCBI Taxonomy" id="1605892"/>
    <lineage>
        <taxon>Bacteria</taxon>
        <taxon>Pseudomonadati</taxon>
        <taxon>Bacteroidota</taxon>
        <taxon>Bacteroidia</taxon>
        <taxon>Bacteroidales</taxon>
        <taxon>Dysgonomonadaceae</taxon>
        <taxon>Dysgonomonas</taxon>
    </lineage>
</organism>
<comment type="caution">
    <text evidence="1">The sequence shown here is derived from an EMBL/GenBank/DDBJ whole genome shotgun (WGS) entry which is preliminary data.</text>
</comment>
<dbReference type="EMBL" id="QICL01000044">
    <property type="protein sequence ID" value="PXV58790.1"/>
    <property type="molecule type" value="Genomic_DNA"/>
</dbReference>
<gene>
    <name evidence="1" type="ORF">CLV62_1442</name>
</gene>
<sequence>MKRINKIVIVLAILTLGITTDIVVMQPMKDTQKPLIHQSKTLIGDGSSVNH</sequence>
<dbReference type="Proteomes" id="UP000247973">
    <property type="component" value="Unassembled WGS sequence"/>
</dbReference>